<name>A0A8F9TY65_9BACT</name>
<dbReference type="RefSeq" id="WP_220164931.1">
    <property type="nucleotide sequence ID" value="NZ_CP080507.1"/>
</dbReference>
<dbReference type="PANTHER" id="PTHR43309:SF3">
    <property type="entry name" value="5-OXOPROLINASE SUBUNIT C"/>
    <property type="match status" value="1"/>
</dbReference>
<dbReference type="InterPro" id="IPR029000">
    <property type="entry name" value="Cyclophilin-like_dom_sf"/>
</dbReference>
<evidence type="ECO:0000256" key="1">
    <source>
        <dbReference type="ARBA" id="ARBA00022741"/>
    </source>
</evidence>
<evidence type="ECO:0000256" key="2">
    <source>
        <dbReference type="ARBA" id="ARBA00022801"/>
    </source>
</evidence>
<evidence type="ECO:0000313" key="5">
    <source>
        <dbReference type="EMBL" id="QYM80157.1"/>
    </source>
</evidence>
<reference evidence="5" key="1">
    <citation type="submission" date="2021-08" db="EMBL/GenBank/DDBJ databases">
        <title>Genome of a novel bacterium of the phylum Verrucomicrobia, Oleiharenicola sp. KSB-15.</title>
        <authorList>
            <person name="Chung J.-H."/>
            <person name="Ahn J.-H."/>
            <person name="Yoon Y."/>
            <person name="Kim D.-Y."/>
            <person name="An S.-H."/>
            <person name="Park I."/>
            <person name="Yeon J."/>
        </authorList>
    </citation>
    <scope>NUCLEOTIDE SEQUENCE</scope>
    <source>
        <strain evidence="5">KSB-15</strain>
    </source>
</reference>
<dbReference type="NCBIfam" id="TIGR00724">
    <property type="entry name" value="urea_amlyse_rel"/>
    <property type="match status" value="1"/>
</dbReference>
<dbReference type="SUPFAM" id="SSF50891">
    <property type="entry name" value="Cyclophilin-like"/>
    <property type="match status" value="1"/>
</dbReference>
<organism evidence="5 6">
    <name type="scientific">Horticoccus luteus</name>
    <dbReference type="NCBI Taxonomy" id="2862869"/>
    <lineage>
        <taxon>Bacteria</taxon>
        <taxon>Pseudomonadati</taxon>
        <taxon>Verrucomicrobiota</taxon>
        <taxon>Opitutia</taxon>
        <taxon>Opitutales</taxon>
        <taxon>Opitutaceae</taxon>
        <taxon>Horticoccus</taxon>
    </lineage>
</organism>
<dbReference type="GO" id="GO:0016787">
    <property type="term" value="F:hydrolase activity"/>
    <property type="evidence" value="ECO:0007669"/>
    <property type="project" value="UniProtKB-KW"/>
</dbReference>
<evidence type="ECO:0000313" key="6">
    <source>
        <dbReference type="Proteomes" id="UP000825051"/>
    </source>
</evidence>
<dbReference type="PANTHER" id="PTHR43309">
    <property type="entry name" value="5-OXOPROLINASE SUBUNIT C"/>
    <property type="match status" value="1"/>
</dbReference>
<dbReference type="SMART" id="SM00797">
    <property type="entry name" value="AHS2"/>
    <property type="match status" value="1"/>
</dbReference>
<keyword evidence="2" id="KW-0378">Hydrolase</keyword>
<dbReference type="AlphaFoldDB" id="A0A8F9TY65"/>
<keyword evidence="3" id="KW-0067">ATP-binding</keyword>
<gene>
    <name evidence="5" type="ORF">K0B96_05955</name>
</gene>
<feature type="domain" description="Carboxyltransferase" evidence="4">
    <location>
        <begin position="22"/>
        <end position="293"/>
    </location>
</feature>
<dbReference type="KEGG" id="ole:K0B96_05955"/>
<dbReference type="Proteomes" id="UP000825051">
    <property type="component" value="Chromosome"/>
</dbReference>
<dbReference type="Gene3D" id="2.40.100.10">
    <property type="entry name" value="Cyclophilin-like"/>
    <property type="match status" value="1"/>
</dbReference>
<accession>A0A8F9TY65</accession>
<sequence>MTILRPGMATTVQDLGRTGHRHEGVPLSGAADRLALRLANLLVGNAENAAALEVTLTGPELVFADDRLVAIGGGRFAERESWHPFHVSAGERVALGPLVAGCRAIVAISGGIEVPVVLGSRSTCLRAGFGGWQGRVLHEGDVLPLGSASAGKLEPHWRLDPQVLPAYGEHVVVRVIPGAQAEEFSGAWLANEFRVSARSDRMGVRLDGAALVRASTAELVSSPVAPGTVQVPPGGQPIVLLADAQTMGGYPRVAHVIDVDLPLVANVKPGDTIRFRTVTLEEGHRLWREREQTIALIRTGLEARFR</sequence>
<dbReference type="InterPro" id="IPR003778">
    <property type="entry name" value="CT_A_B"/>
</dbReference>
<protein>
    <submittedName>
        <fullName evidence="5">Biotin-dependent carboxyltransferase family protein</fullName>
    </submittedName>
</protein>
<proteinExistence type="predicted"/>
<keyword evidence="1" id="KW-0547">Nucleotide-binding</keyword>
<dbReference type="EMBL" id="CP080507">
    <property type="protein sequence ID" value="QYM80157.1"/>
    <property type="molecule type" value="Genomic_DNA"/>
</dbReference>
<dbReference type="Pfam" id="PF02626">
    <property type="entry name" value="CT_A_B"/>
    <property type="match status" value="1"/>
</dbReference>
<keyword evidence="6" id="KW-1185">Reference proteome</keyword>
<dbReference type="InterPro" id="IPR052708">
    <property type="entry name" value="PxpC"/>
</dbReference>
<evidence type="ECO:0000256" key="3">
    <source>
        <dbReference type="ARBA" id="ARBA00022840"/>
    </source>
</evidence>
<evidence type="ECO:0000259" key="4">
    <source>
        <dbReference type="SMART" id="SM00797"/>
    </source>
</evidence>
<dbReference type="GO" id="GO:0005524">
    <property type="term" value="F:ATP binding"/>
    <property type="evidence" value="ECO:0007669"/>
    <property type="project" value="UniProtKB-KW"/>
</dbReference>